<gene>
    <name evidence="1" type="primary">ORF43960</name>
</gene>
<dbReference type="EMBL" id="HACG01015156">
    <property type="protein sequence ID" value="CEK62021.1"/>
    <property type="molecule type" value="Transcribed_RNA"/>
</dbReference>
<protein>
    <submittedName>
        <fullName evidence="1">Uncharacterized protein</fullName>
    </submittedName>
</protein>
<sequence>MIYEDLQMEQYVITNENLHVDKYDRRFESELIHLIIKITFCRNHNYKAYEIFQQSGHL</sequence>
<evidence type="ECO:0000313" key="1">
    <source>
        <dbReference type="EMBL" id="CEK62021.1"/>
    </source>
</evidence>
<proteinExistence type="predicted"/>
<organism evidence="1">
    <name type="scientific">Arion vulgaris</name>
    <dbReference type="NCBI Taxonomy" id="1028688"/>
    <lineage>
        <taxon>Eukaryota</taxon>
        <taxon>Metazoa</taxon>
        <taxon>Spiralia</taxon>
        <taxon>Lophotrochozoa</taxon>
        <taxon>Mollusca</taxon>
        <taxon>Gastropoda</taxon>
        <taxon>Heterobranchia</taxon>
        <taxon>Euthyneura</taxon>
        <taxon>Panpulmonata</taxon>
        <taxon>Eupulmonata</taxon>
        <taxon>Stylommatophora</taxon>
        <taxon>Helicina</taxon>
        <taxon>Arionoidea</taxon>
        <taxon>Arionidae</taxon>
        <taxon>Arion</taxon>
    </lineage>
</organism>
<name>A0A0B6Z267_9EUPU</name>
<accession>A0A0B6Z267</accession>
<reference evidence="1" key="1">
    <citation type="submission" date="2014-12" db="EMBL/GenBank/DDBJ databases">
        <title>Insight into the proteome of Arion vulgaris.</title>
        <authorList>
            <person name="Aradska J."/>
            <person name="Bulat T."/>
            <person name="Smidak R."/>
            <person name="Sarate P."/>
            <person name="Gangsoo J."/>
            <person name="Sialana F."/>
            <person name="Bilban M."/>
            <person name="Lubec G."/>
        </authorList>
    </citation>
    <scope>NUCLEOTIDE SEQUENCE</scope>
    <source>
        <tissue evidence="1">Skin</tissue>
    </source>
</reference>
<dbReference type="AlphaFoldDB" id="A0A0B6Z267"/>